<keyword evidence="1" id="KW-0812">Transmembrane</keyword>
<reference evidence="2 3" key="1">
    <citation type="journal article" date="2018" name="Sci. Rep.">
        <title>Genomic signatures of local adaptation to the degree of environmental predictability in rotifers.</title>
        <authorList>
            <person name="Franch-Gras L."/>
            <person name="Hahn C."/>
            <person name="Garcia-Roger E.M."/>
            <person name="Carmona M.J."/>
            <person name="Serra M."/>
            <person name="Gomez A."/>
        </authorList>
    </citation>
    <scope>NUCLEOTIDE SEQUENCE [LARGE SCALE GENOMIC DNA]</scope>
    <source>
        <strain evidence="2">HYR1</strain>
    </source>
</reference>
<accession>A0A3M7R9Q7</accession>
<keyword evidence="1" id="KW-1133">Transmembrane helix</keyword>
<evidence type="ECO:0000313" key="3">
    <source>
        <dbReference type="Proteomes" id="UP000276133"/>
    </source>
</evidence>
<evidence type="ECO:0000313" key="2">
    <source>
        <dbReference type="EMBL" id="RNA20209.1"/>
    </source>
</evidence>
<evidence type="ECO:0000256" key="1">
    <source>
        <dbReference type="SAM" id="Phobius"/>
    </source>
</evidence>
<organism evidence="2 3">
    <name type="scientific">Brachionus plicatilis</name>
    <name type="common">Marine rotifer</name>
    <name type="synonym">Brachionus muelleri</name>
    <dbReference type="NCBI Taxonomy" id="10195"/>
    <lineage>
        <taxon>Eukaryota</taxon>
        <taxon>Metazoa</taxon>
        <taxon>Spiralia</taxon>
        <taxon>Gnathifera</taxon>
        <taxon>Rotifera</taxon>
        <taxon>Eurotatoria</taxon>
        <taxon>Monogononta</taxon>
        <taxon>Pseudotrocha</taxon>
        <taxon>Ploima</taxon>
        <taxon>Brachionidae</taxon>
        <taxon>Brachionus</taxon>
    </lineage>
</organism>
<keyword evidence="1" id="KW-0472">Membrane</keyword>
<proteinExistence type="predicted"/>
<dbReference type="Proteomes" id="UP000276133">
    <property type="component" value="Unassembled WGS sequence"/>
</dbReference>
<dbReference type="EMBL" id="REGN01003899">
    <property type="protein sequence ID" value="RNA20209.1"/>
    <property type="molecule type" value="Genomic_DNA"/>
</dbReference>
<protein>
    <submittedName>
        <fullName evidence="2">Uncharacterized protein</fullName>
    </submittedName>
</protein>
<dbReference type="PROSITE" id="PS51257">
    <property type="entry name" value="PROKAR_LIPOPROTEIN"/>
    <property type="match status" value="1"/>
</dbReference>
<sequence length="77" mass="8786">MIKGKYFKEGKTLLNPISVSLSCSNGLFVAKGLKISASYVLKFLLLLLMMIKIMLNRFIANLENKKIVSKKFNFKKK</sequence>
<name>A0A3M7R9Q7_BRAPC</name>
<feature type="transmembrane region" description="Helical" evidence="1">
    <location>
        <begin position="36"/>
        <end position="55"/>
    </location>
</feature>
<dbReference type="AlphaFoldDB" id="A0A3M7R9Q7"/>
<comment type="caution">
    <text evidence="2">The sequence shown here is derived from an EMBL/GenBank/DDBJ whole genome shotgun (WGS) entry which is preliminary data.</text>
</comment>
<keyword evidence="3" id="KW-1185">Reference proteome</keyword>
<gene>
    <name evidence="2" type="ORF">BpHYR1_051422</name>
</gene>